<evidence type="ECO:0000313" key="3">
    <source>
        <dbReference type="Proteomes" id="UP000433406"/>
    </source>
</evidence>
<dbReference type="Gene3D" id="3.40.50.1820">
    <property type="entry name" value="alpha/beta hydrolase"/>
    <property type="match status" value="1"/>
</dbReference>
<dbReference type="AlphaFoldDB" id="A0A6I3JFM1"/>
<gene>
    <name evidence="2" type="ORF">GGQ22_17450</name>
</gene>
<feature type="domain" description="Dienelactone hydrolase" evidence="1">
    <location>
        <begin position="5"/>
        <end position="190"/>
    </location>
</feature>
<dbReference type="InterPro" id="IPR029058">
    <property type="entry name" value="AB_hydrolase_fold"/>
</dbReference>
<accession>A0A6I3JFM1</accession>
<dbReference type="GO" id="GO:0016787">
    <property type="term" value="F:hydrolase activity"/>
    <property type="evidence" value="ECO:0007669"/>
    <property type="project" value="UniProtKB-KW"/>
</dbReference>
<comment type="caution">
    <text evidence="2">The sequence shown here is derived from an EMBL/GenBank/DDBJ whole genome shotgun (WGS) entry which is preliminary data.</text>
</comment>
<dbReference type="EMBL" id="WLCI01000018">
    <property type="protein sequence ID" value="MTB96865.1"/>
    <property type="molecule type" value="Genomic_DNA"/>
</dbReference>
<dbReference type="Proteomes" id="UP000433406">
    <property type="component" value="Unassembled WGS sequence"/>
</dbReference>
<dbReference type="PANTHER" id="PTHR46623:SF6">
    <property type="entry name" value="ALPHA_BETA-HYDROLASES SUPERFAMILY PROTEIN"/>
    <property type="match status" value="1"/>
</dbReference>
<proteinExistence type="predicted"/>
<dbReference type="PANTHER" id="PTHR46623">
    <property type="entry name" value="CARBOXYMETHYLENEBUTENOLIDASE-RELATED"/>
    <property type="match status" value="1"/>
</dbReference>
<evidence type="ECO:0000259" key="1">
    <source>
        <dbReference type="Pfam" id="PF01738"/>
    </source>
</evidence>
<dbReference type="RefSeq" id="WP_154612602.1">
    <property type="nucleotide sequence ID" value="NZ_CP053660.1"/>
</dbReference>
<keyword evidence="2" id="KW-0378">Hydrolase</keyword>
<dbReference type="Pfam" id="PF01738">
    <property type="entry name" value="DLH"/>
    <property type="match status" value="1"/>
</dbReference>
<reference evidence="2 3" key="1">
    <citation type="submission" date="2019-10" db="EMBL/GenBank/DDBJ databases">
        <title>Nocardioides novel species isolated from the excrement of Marmot.</title>
        <authorList>
            <person name="Zhang G."/>
        </authorList>
    </citation>
    <scope>NUCLEOTIDE SEQUENCE [LARGE SCALE GENOMIC DNA]</scope>
    <source>
        <strain evidence="3">zg-579</strain>
    </source>
</reference>
<dbReference type="InterPro" id="IPR051049">
    <property type="entry name" value="Dienelactone_hydrolase-like"/>
</dbReference>
<dbReference type="SUPFAM" id="SSF53474">
    <property type="entry name" value="alpha/beta-Hydrolases"/>
    <property type="match status" value="1"/>
</dbReference>
<dbReference type="InterPro" id="IPR002925">
    <property type="entry name" value="Dienelactn_hydro"/>
</dbReference>
<protein>
    <submittedName>
        <fullName evidence="2">Dienelactone hydrolase</fullName>
    </submittedName>
</protein>
<organism evidence="2 3">
    <name type="scientific">Nocardioides marmotae</name>
    <dbReference type="NCBI Taxonomy" id="2663857"/>
    <lineage>
        <taxon>Bacteria</taxon>
        <taxon>Bacillati</taxon>
        <taxon>Actinomycetota</taxon>
        <taxon>Actinomycetes</taxon>
        <taxon>Propionibacteriales</taxon>
        <taxon>Nocardioidaceae</taxon>
        <taxon>Nocardioides</taxon>
    </lineage>
</organism>
<keyword evidence="3" id="KW-1185">Reference proteome</keyword>
<evidence type="ECO:0000313" key="2">
    <source>
        <dbReference type="EMBL" id="MTB96865.1"/>
    </source>
</evidence>
<name>A0A6I3JFM1_9ACTN</name>
<sequence>MADLVLFHHALGLTDGVRAFADRIRAAGHTVETPDLFDGARFETIEAGVAHAQEVGFATVLDRARAAVDGLPEGLVYAGFSLGVLPAQQLAQTRPGARGAVLMESFVPPSEFGSWPAGVPAQVHGMDADPFFAQEGDLDAAREFAGSGVAEVELFTYPGDVHLFADSGLPGYDQDAAGLVADRVLEFLDRLH</sequence>